<evidence type="ECO:0000313" key="2">
    <source>
        <dbReference type="Proteomes" id="UP000198501"/>
    </source>
</evidence>
<gene>
    <name evidence="1" type="ORF">SAMN05660405_02687</name>
</gene>
<reference evidence="1 2" key="1">
    <citation type="submission" date="2016-10" db="EMBL/GenBank/DDBJ databases">
        <authorList>
            <person name="de Groot N.N."/>
        </authorList>
    </citation>
    <scope>NUCLEOTIDE SEQUENCE [LARGE SCALE GENOMIC DNA]</scope>
    <source>
        <strain evidence="1 2">DSM 23406</strain>
    </source>
</reference>
<organism evidence="1 2">
    <name type="scientific">Psychrobacter pacificensis</name>
    <dbReference type="NCBI Taxonomy" id="112002"/>
    <lineage>
        <taxon>Bacteria</taxon>
        <taxon>Pseudomonadati</taxon>
        <taxon>Pseudomonadota</taxon>
        <taxon>Gammaproteobacteria</taxon>
        <taxon>Moraxellales</taxon>
        <taxon>Moraxellaceae</taxon>
        <taxon>Psychrobacter</taxon>
    </lineage>
</organism>
<dbReference type="Proteomes" id="UP000198501">
    <property type="component" value="Unassembled WGS sequence"/>
</dbReference>
<accession>A0A1G7B456</accession>
<sequence length="51" mass="5824">MRQSLVCYWQRFINLYGQVLSLTQKILGCFDILKTTTSLAIFSSHDLGSII</sequence>
<dbReference type="AlphaFoldDB" id="A0A1G7B456"/>
<protein>
    <submittedName>
        <fullName evidence="1">Uncharacterized protein</fullName>
    </submittedName>
</protein>
<name>A0A1G7B456_9GAMM</name>
<evidence type="ECO:0000313" key="1">
    <source>
        <dbReference type="EMBL" id="SDE21015.1"/>
    </source>
</evidence>
<proteinExistence type="predicted"/>
<dbReference type="EMBL" id="FNAL01000047">
    <property type="protein sequence ID" value="SDE21015.1"/>
    <property type="molecule type" value="Genomic_DNA"/>
</dbReference>